<dbReference type="Proteomes" id="UP000807716">
    <property type="component" value="Unassembled WGS sequence"/>
</dbReference>
<feature type="compositionally biased region" description="Low complexity" evidence="2">
    <location>
        <begin position="630"/>
        <end position="645"/>
    </location>
</feature>
<organism evidence="3 4">
    <name type="scientific">Actinomortierella ambigua</name>
    <dbReference type="NCBI Taxonomy" id="1343610"/>
    <lineage>
        <taxon>Eukaryota</taxon>
        <taxon>Fungi</taxon>
        <taxon>Fungi incertae sedis</taxon>
        <taxon>Mucoromycota</taxon>
        <taxon>Mortierellomycotina</taxon>
        <taxon>Mortierellomycetes</taxon>
        <taxon>Mortierellales</taxon>
        <taxon>Mortierellaceae</taxon>
        <taxon>Actinomortierella</taxon>
    </lineage>
</organism>
<feature type="compositionally biased region" description="Basic and acidic residues" evidence="2">
    <location>
        <begin position="489"/>
        <end position="500"/>
    </location>
</feature>
<keyword evidence="1" id="KW-0175">Coiled coil</keyword>
<evidence type="ECO:0000313" key="4">
    <source>
        <dbReference type="Proteomes" id="UP000807716"/>
    </source>
</evidence>
<reference evidence="3" key="1">
    <citation type="journal article" date="2020" name="Fungal Divers.">
        <title>Resolving the Mortierellaceae phylogeny through synthesis of multi-gene phylogenetics and phylogenomics.</title>
        <authorList>
            <person name="Vandepol N."/>
            <person name="Liber J."/>
            <person name="Desiro A."/>
            <person name="Na H."/>
            <person name="Kennedy M."/>
            <person name="Barry K."/>
            <person name="Grigoriev I.V."/>
            <person name="Miller A.N."/>
            <person name="O'Donnell K."/>
            <person name="Stajich J.E."/>
            <person name="Bonito G."/>
        </authorList>
    </citation>
    <scope>NUCLEOTIDE SEQUENCE</scope>
    <source>
        <strain evidence="3">BC1065</strain>
    </source>
</reference>
<feature type="compositionally biased region" description="Polar residues" evidence="2">
    <location>
        <begin position="584"/>
        <end position="607"/>
    </location>
</feature>
<feature type="compositionally biased region" description="Low complexity" evidence="2">
    <location>
        <begin position="748"/>
        <end position="768"/>
    </location>
</feature>
<proteinExistence type="predicted"/>
<keyword evidence="4" id="KW-1185">Reference proteome</keyword>
<feature type="compositionally biased region" description="Low complexity" evidence="2">
    <location>
        <begin position="696"/>
        <end position="706"/>
    </location>
</feature>
<sequence>MARLSSSNGVVPPHTITSDEDSDDSYYVPSTPFSRRLAQVDPSLYQGNGDDFCTTENLVEAGAFVNHQLSIYGFPSNLQFSGTDEKQAVAIVTAFYKVLQQHQHESRKKEQEINGLRDKVQKAMNDRFSKSSVGVTLLNPPPRKRQFQYLPSQSKSLSVHGNSSPKTENELLLEEVLSQQRDKEVEVVAENEQLRRTLCTVHVELRNFLQKYGTSKDKDTSPNVFGLPFDMVKDRVEAEIRDQLTALGDQWTHRPAPEPTISPTEIVVRDQRIQDLQKEIEKLQIELANSTKLIQGAQTMIDNMANSQLLNGIQQFKLQLEESEMTAPEFDEAHAEIQKQREQLAKEREDFTQACLDLGRQREQLSKDQSDFEASKQTFQLEKFLAYLNDDGSATKDTPGKVQDLSFSSRPTPHQFQRPFSEHLVHPAPPCTFQQPGSSSTKRPTSTPANDFQPPSKKPMFTRPSQHVGVGQSYESRIEEVDESAGEQEGVHDDTSEGGFDNREEEFMLRTPTRSLGRMDRSLGLRDVVKGNKITTAGPGDTAAVTTQKPALRRTTVSGDGSAGTTSDQSDQLFLTEDLRATSIAPSSQSRDPGLVSTSTAAKSTTIFGRRPPSTPFSFRSAMALGGRLQDQQQQQQSSMAAASQNNPMVPSVDARPTEKATATAFAKQSISQTVSSDTSDRHLSLKSSARPTDVMSRAASSMAARKQSNVSNEQQAHTAPAPVDPFLVFTSPFVSLSNRTLARGEHQAPLTPLSTPSTSATQPSSAAVFPGTTATASASHSQGGLPAAQRRQQIYESNLQAFKAARTPQ</sequence>
<evidence type="ECO:0000256" key="1">
    <source>
        <dbReference type="SAM" id="Coils"/>
    </source>
</evidence>
<name>A0A9P6QGZ6_9FUNG</name>
<evidence type="ECO:0000256" key="2">
    <source>
        <dbReference type="SAM" id="MobiDB-lite"/>
    </source>
</evidence>
<dbReference type="PANTHER" id="PTHR46507:SF4">
    <property type="entry name" value="SSX FAMILY MEMBER 2 INTERACTING PROTEIN"/>
    <property type="match status" value="1"/>
</dbReference>
<protein>
    <submittedName>
        <fullName evidence="3">Uncharacterized protein</fullName>
    </submittedName>
</protein>
<feature type="compositionally biased region" description="Polar residues" evidence="2">
    <location>
        <begin position="432"/>
        <end position="450"/>
    </location>
</feature>
<feature type="region of interest" description="Disordered" evidence="2">
    <location>
        <begin position="746"/>
        <end position="791"/>
    </location>
</feature>
<dbReference type="AlphaFoldDB" id="A0A9P6QGZ6"/>
<feature type="region of interest" description="Disordered" evidence="2">
    <location>
        <begin position="392"/>
        <end position="500"/>
    </location>
</feature>
<dbReference type="OrthoDB" id="312015at2759"/>
<dbReference type="PANTHER" id="PTHR46507">
    <property type="entry name" value="AFADIN- AND ALPHA-ACTININ-BINDING PROTEIN"/>
    <property type="match status" value="1"/>
</dbReference>
<feature type="compositionally biased region" description="Polar residues" evidence="2">
    <location>
        <begin position="405"/>
        <end position="415"/>
    </location>
</feature>
<dbReference type="EMBL" id="JAAAJB010000102">
    <property type="protein sequence ID" value="KAG0266057.1"/>
    <property type="molecule type" value="Genomic_DNA"/>
</dbReference>
<dbReference type="GO" id="GO:0036064">
    <property type="term" value="C:ciliary basal body"/>
    <property type="evidence" value="ECO:0007669"/>
    <property type="project" value="TreeGrafter"/>
</dbReference>
<evidence type="ECO:0000313" key="3">
    <source>
        <dbReference type="EMBL" id="KAG0266057.1"/>
    </source>
</evidence>
<accession>A0A9P6QGZ6</accession>
<feature type="compositionally biased region" description="Polar residues" evidence="2">
    <location>
        <begin position="552"/>
        <end position="573"/>
    </location>
</feature>
<feature type="compositionally biased region" description="Polar residues" evidence="2">
    <location>
        <begin position="773"/>
        <end position="783"/>
    </location>
</feature>
<feature type="compositionally biased region" description="Polar residues" evidence="2">
    <location>
        <begin position="707"/>
        <end position="718"/>
    </location>
</feature>
<feature type="region of interest" description="Disordered" evidence="2">
    <location>
        <begin position="552"/>
        <end position="719"/>
    </location>
</feature>
<dbReference type="InterPro" id="IPR052300">
    <property type="entry name" value="Adhesion_Centrosome_assoc"/>
</dbReference>
<dbReference type="GO" id="GO:0035735">
    <property type="term" value="P:intraciliary transport involved in cilium assembly"/>
    <property type="evidence" value="ECO:0007669"/>
    <property type="project" value="TreeGrafter"/>
</dbReference>
<gene>
    <name evidence="3" type="ORF">DFQ27_000188</name>
</gene>
<comment type="caution">
    <text evidence="3">The sequence shown here is derived from an EMBL/GenBank/DDBJ whole genome shotgun (WGS) entry which is preliminary data.</text>
</comment>
<feature type="coiled-coil region" evidence="1">
    <location>
        <begin position="99"/>
        <end position="126"/>
    </location>
</feature>
<feature type="coiled-coil region" evidence="1">
    <location>
        <begin position="266"/>
        <end position="300"/>
    </location>
</feature>
<feature type="compositionally biased region" description="Polar residues" evidence="2">
    <location>
        <begin position="667"/>
        <end position="678"/>
    </location>
</feature>
<feature type="region of interest" description="Disordered" evidence="2">
    <location>
        <begin position="1"/>
        <end position="25"/>
    </location>
</feature>